<evidence type="ECO:0008006" key="3">
    <source>
        <dbReference type="Google" id="ProtNLM"/>
    </source>
</evidence>
<evidence type="ECO:0000313" key="2">
    <source>
        <dbReference type="Proteomes" id="UP000294395"/>
    </source>
</evidence>
<sequence>MKILIIAHDVAPLDLISSQRINHFIDFFSEKGYQIDVLTSKKREIDGPLKDFHKYKELQRKANFIEIPSTLSKNDVIITQEKTNISVNKINKKRELLKKVKAVLVKFTGQLLDYRTIWAYNSIKYLKNNKFQYDVVITSSLPPCVNWLGWYIKGQSENTLWIADFRDLWTLNHLVEYNFFSKRIDTFFEKKFLLKADLISTVSNDLSEKMKAFHKKEVLVVRNGFIPSEFSSISSNSDFFQDENKIHVVYAGNIYKGRRDPTELLLLINKSNLANKVHLHFFGHYLANLEEIVKENNAEDYCSFHSPLPRNQMLSVLKASDFNLFLESNEADAKGVMPGKIFELIALGNPILTIGPKDDFESVQLIKSSGLWIDLTDFIKKLKNNETCLSDIKDQSFLEKIAGRDEQVNRIHQYIEQKNLGKMGI</sequence>
<proteinExistence type="predicted"/>
<dbReference type="AlphaFoldDB" id="A0A4P7B7J5"/>
<dbReference type="EMBL" id="CP038009">
    <property type="protein sequence ID" value="QBQ17595.1"/>
    <property type="molecule type" value="Genomic_DNA"/>
</dbReference>
<reference evidence="1 2" key="1">
    <citation type="submission" date="2019-03" db="EMBL/GenBank/DDBJ databases">
        <title>Complete genome sequence of two outbreak-associated Acinetobacter haemolyticus strains.</title>
        <authorList>
            <person name="Bai L."/>
            <person name="Zhang S.-C."/>
            <person name="Deng Y."/>
            <person name="Song C.-C."/>
            <person name="Kang G.-B."/>
            <person name="Dong Y."/>
            <person name="Wang Y."/>
            <person name="Gao F."/>
            <person name="Huang H."/>
        </authorList>
    </citation>
    <scope>NUCLEOTIDE SEQUENCE [LARGE SCALE GENOMIC DNA]</scope>
    <source>
        <strain evidence="1 2">TJR01</strain>
    </source>
</reference>
<organism evidence="1 2">
    <name type="scientific">Acinetobacter haemolyticus</name>
    <dbReference type="NCBI Taxonomy" id="29430"/>
    <lineage>
        <taxon>Bacteria</taxon>
        <taxon>Pseudomonadati</taxon>
        <taxon>Pseudomonadota</taxon>
        <taxon>Gammaproteobacteria</taxon>
        <taxon>Moraxellales</taxon>
        <taxon>Moraxellaceae</taxon>
        <taxon>Acinetobacter</taxon>
    </lineage>
</organism>
<dbReference type="Proteomes" id="UP000294395">
    <property type="component" value="Chromosome"/>
</dbReference>
<accession>A0A4P7B7J5</accession>
<dbReference type="Gene3D" id="3.40.50.2000">
    <property type="entry name" value="Glycogen Phosphorylase B"/>
    <property type="match status" value="2"/>
</dbReference>
<dbReference type="SUPFAM" id="SSF53756">
    <property type="entry name" value="UDP-Glycosyltransferase/glycogen phosphorylase"/>
    <property type="match status" value="1"/>
</dbReference>
<protein>
    <recommendedName>
        <fullName evidence="3">Glycosyltransferase subfamily 4-like N-terminal domain-containing protein</fullName>
    </recommendedName>
</protein>
<name>A0A4P7B7J5_ACIHA</name>
<dbReference type="RefSeq" id="WP_134253034.1">
    <property type="nucleotide sequence ID" value="NZ_CP038009.1"/>
</dbReference>
<evidence type="ECO:0000313" key="1">
    <source>
        <dbReference type="EMBL" id="QBQ17595.1"/>
    </source>
</evidence>
<gene>
    <name evidence="1" type="ORF">AHTJR_15575</name>
</gene>